<protein>
    <submittedName>
        <fullName evidence="9">Type II secretion system F family protein</fullName>
    </submittedName>
</protein>
<feature type="transmembrane region" description="Helical" evidence="7">
    <location>
        <begin position="110"/>
        <end position="133"/>
    </location>
</feature>
<evidence type="ECO:0000313" key="10">
    <source>
        <dbReference type="Proteomes" id="UP000322139"/>
    </source>
</evidence>
<evidence type="ECO:0000256" key="4">
    <source>
        <dbReference type="ARBA" id="ARBA00022692"/>
    </source>
</evidence>
<gene>
    <name evidence="9" type="ORF">FZD51_25300</name>
</gene>
<reference evidence="9 10" key="1">
    <citation type="submission" date="2019-08" db="EMBL/GenBank/DDBJ databases">
        <title>Bacillus genomes from the desert of Cuatro Cienegas, Coahuila.</title>
        <authorList>
            <person name="Olmedo-Alvarez G."/>
        </authorList>
    </citation>
    <scope>NUCLEOTIDE SEQUENCE [LARGE SCALE GENOMIC DNA]</scope>
    <source>
        <strain evidence="9 10">CH446_14T</strain>
    </source>
</reference>
<dbReference type="GO" id="GO:0005886">
    <property type="term" value="C:plasma membrane"/>
    <property type="evidence" value="ECO:0007669"/>
    <property type="project" value="UniProtKB-SubCell"/>
</dbReference>
<comment type="caution">
    <text evidence="9">The sequence shown here is derived from an EMBL/GenBank/DDBJ whole genome shotgun (WGS) entry which is preliminary data.</text>
</comment>
<feature type="transmembrane region" description="Helical" evidence="7">
    <location>
        <begin position="316"/>
        <end position="340"/>
    </location>
</feature>
<dbReference type="InterPro" id="IPR003004">
    <property type="entry name" value="GspF/PilC"/>
</dbReference>
<dbReference type="PANTHER" id="PTHR30012">
    <property type="entry name" value="GENERAL SECRETION PATHWAY PROTEIN"/>
    <property type="match status" value="1"/>
</dbReference>
<evidence type="ECO:0000259" key="8">
    <source>
        <dbReference type="Pfam" id="PF00482"/>
    </source>
</evidence>
<feature type="transmembrane region" description="Helical" evidence="7">
    <location>
        <begin position="153"/>
        <end position="181"/>
    </location>
</feature>
<evidence type="ECO:0000256" key="3">
    <source>
        <dbReference type="ARBA" id="ARBA00022475"/>
    </source>
</evidence>
<dbReference type="Gene3D" id="1.20.81.30">
    <property type="entry name" value="Type II secretion system (T2SS), domain F"/>
    <property type="match status" value="2"/>
</dbReference>
<keyword evidence="6 7" id="KW-0472">Membrane</keyword>
<evidence type="ECO:0000256" key="6">
    <source>
        <dbReference type="ARBA" id="ARBA00023136"/>
    </source>
</evidence>
<evidence type="ECO:0000256" key="7">
    <source>
        <dbReference type="SAM" id="Phobius"/>
    </source>
</evidence>
<proteinExistence type="inferred from homology"/>
<dbReference type="InterPro" id="IPR047692">
    <property type="entry name" value="T4P_ComGB"/>
</dbReference>
<dbReference type="EMBL" id="VTER01000024">
    <property type="protein sequence ID" value="TYS40195.1"/>
    <property type="molecule type" value="Genomic_DNA"/>
</dbReference>
<sequence length="343" mass="39127">MRTRKWTLDEQAGFLKRTGELLQRGYPLSEAIESLAYHLPDYRKAAISDSLNDLKEGHPFYRVLTNLKFNPTLIGYVYFAEQHGGLAEAFIDGSAIMERRSKEISSLRKILYYPLFLMSATSILFFFVQHTLLPRFTSLFSSMDLDTNFFTEAVMLAGTLFPIFAVLFLALAAASLLYYSFRFRHLPQLDQKRRLAMLPAAGPLIRLFYTQYFTAQLGYLLGGGLSVSEALLLFQRNPQQPFYSELGESLKIRLRTGEKLDDILSGFAFFQEDLCQIIRHGERNGKLGQELRFYSIHCMEAFEQKVTAGLKIVQPVLFSLIGALVISMYLAVMLPMFHLLNGL</sequence>
<feature type="domain" description="Type II secretion system protein GspF" evidence="8">
    <location>
        <begin position="213"/>
        <end position="335"/>
    </location>
</feature>
<keyword evidence="3" id="KW-1003">Cell membrane</keyword>
<evidence type="ECO:0000256" key="5">
    <source>
        <dbReference type="ARBA" id="ARBA00022989"/>
    </source>
</evidence>
<evidence type="ECO:0000313" key="9">
    <source>
        <dbReference type="EMBL" id="TYS40195.1"/>
    </source>
</evidence>
<evidence type="ECO:0000256" key="1">
    <source>
        <dbReference type="ARBA" id="ARBA00004651"/>
    </source>
</evidence>
<dbReference type="PANTHER" id="PTHR30012:SF0">
    <property type="entry name" value="TYPE II SECRETION SYSTEM PROTEIN F-RELATED"/>
    <property type="match status" value="1"/>
</dbReference>
<accession>A0A5D4QM92</accession>
<dbReference type="NCBIfam" id="NF041012">
    <property type="entry name" value="T4P_ComGB"/>
    <property type="match status" value="1"/>
</dbReference>
<feature type="domain" description="Type II secretion system protein GspF" evidence="8">
    <location>
        <begin position="14"/>
        <end position="128"/>
    </location>
</feature>
<keyword evidence="5 7" id="KW-1133">Transmembrane helix</keyword>
<dbReference type="Proteomes" id="UP000322139">
    <property type="component" value="Unassembled WGS sequence"/>
</dbReference>
<dbReference type="InterPro" id="IPR018076">
    <property type="entry name" value="T2SS_GspF_dom"/>
</dbReference>
<dbReference type="InterPro" id="IPR042094">
    <property type="entry name" value="T2SS_GspF_sf"/>
</dbReference>
<comment type="subcellular location">
    <subcellularLocation>
        <location evidence="1">Cell membrane</location>
        <topology evidence="1">Multi-pass membrane protein</topology>
    </subcellularLocation>
</comment>
<name>A0A5D4QM92_9BACI</name>
<dbReference type="RefSeq" id="WP_148977202.1">
    <property type="nucleotide sequence ID" value="NZ_JBNIKT010000006.1"/>
</dbReference>
<dbReference type="Pfam" id="PF00482">
    <property type="entry name" value="T2SSF"/>
    <property type="match status" value="2"/>
</dbReference>
<dbReference type="AlphaFoldDB" id="A0A5D4QM92"/>
<evidence type="ECO:0000256" key="2">
    <source>
        <dbReference type="ARBA" id="ARBA00005745"/>
    </source>
</evidence>
<keyword evidence="4 7" id="KW-0812">Transmembrane</keyword>
<organism evidence="9 10">
    <name type="scientific">Bacillus infantis</name>
    <dbReference type="NCBI Taxonomy" id="324767"/>
    <lineage>
        <taxon>Bacteria</taxon>
        <taxon>Bacillati</taxon>
        <taxon>Bacillota</taxon>
        <taxon>Bacilli</taxon>
        <taxon>Bacillales</taxon>
        <taxon>Bacillaceae</taxon>
        <taxon>Bacillus</taxon>
    </lineage>
</organism>
<comment type="similarity">
    <text evidence="2">Belongs to the GSP F family.</text>
</comment>